<accession>A0A448WED2</accession>
<gene>
    <name evidence="2" type="ORF">PXEA_LOCUS3137</name>
</gene>
<name>A0A448WED2_9PLAT</name>
<proteinExistence type="predicted"/>
<reference evidence="2" key="1">
    <citation type="submission" date="2018-11" db="EMBL/GenBank/DDBJ databases">
        <authorList>
            <consortium name="Pathogen Informatics"/>
        </authorList>
    </citation>
    <scope>NUCLEOTIDE SEQUENCE</scope>
</reference>
<evidence type="ECO:0000256" key="1">
    <source>
        <dbReference type="SAM" id="MobiDB-lite"/>
    </source>
</evidence>
<dbReference type="Proteomes" id="UP000784294">
    <property type="component" value="Unassembled WGS sequence"/>
</dbReference>
<evidence type="ECO:0000313" key="3">
    <source>
        <dbReference type="Proteomes" id="UP000784294"/>
    </source>
</evidence>
<evidence type="ECO:0000313" key="2">
    <source>
        <dbReference type="EMBL" id="VEL09697.1"/>
    </source>
</evidence>
<sequence>MALLTDYVSETFGNVPSQWSNTGNHEYYGRGHGIKNQNVASVTNKTTPEAPSRSLEALRNAVSAATTSSRVELLREPLGPTEEDAVGFAPDWRESLRLSLTEDPRPSEQDKTESPLLSDPAILLASEVMPIHDSTLLALDNAIVSAQIAST</sequence>
<feature type="compositionally biased region" description="Basic and acidic residues" evidence="1">
    <location>
        <begin position="97"/>
        <end position="113"/>
    </location>
</feature>
<protein>
    <submittedName>
        <fullName evidence="2">Uncharacterized protein</fullName>
    </submittedName>
</protein>
<keyword evidence="3" id="KW-1185">Reference proteome</keyword>
<dbReference type="EMBL" id="CAAALY010006992">
    <property type="protein sequence ID" value="VEL09697.1"/>
    <property type="molecule type" value="Genomic_DNA"/>
</dbReference>
<organism evidence="2 3">
    <name type="scientific">Protopolystoma xenopodis</name>
    <dbReference type="NCBI Taxonomy" id="117903"/>
    <lineage>
        <taxon>Eukaryota</taxon>
        <taxon>Metazoa</taxon>
        <taxon>Spiralia</taxon>
        <taxon>Lophotrochozoa</taxon>
        <taxon>Platyhelminthes</taxon>
        <taxon>Monogenea</taxon>
        <taxon>Polyopisthocotylea</taxon>
        <taxon>Polystomatidea</taxon>
        <taxon>Polystomatidae</taxon>
        <taxon>Protopolystoma</taxon>
    </lineage>
</organism>
<comment type="caution">
    <text evidence="2">The sequence shown here is derived from an EMBL/GenBank/DDBJ whole genome shotgun (WGS) entry which is preliminary data.</text>
</comment>
<feature type="region of interest" description="Disordered" evidence="1">
    <location>
        <begin position="97"/>
        <end position="118"/>
    </location>
</feature>
<dbReference type="AlphaFoldDB" id="A0A448WED2"/>